<dbReference type="CDD" id="cd17546">
    <property type="entry name" value="REC_hyHK_CKI1_RcsC-like"/>
    <property type="match status" value="1"/>
</dbReference>
<evidence type="ECO:0000256" key="3">
    <source>
        <dbReference type="ARBA" id="ARBA00012438"/>
    </source>
</evidence>
<dbReference type="InterPro" id="IPR036097">
    <property type="entry name" value="HisK_dim/P_sf"/>
</dbReference>
<dbReference type="SMART" id="SM00388">
    <property type="entry name" value="HisKA"/>
    <property type="match status" value="1"/>
</dbReference>
<evidence type="ECO:0000259" key="12">
    <source>
        <dbReference type="PROSITE" id="PS50110"/>
    </source>
</evidence>
<evidence type="ECO:0000313" key="14">
    <source>
        <dbReference type="Proteomes" id="UP001461163"/>
    </source>
</evidence>
<keyword evidence="7" id="KW-0902">Two-component regulatory system</keyword>
<name>A0ABU9SRA7_9ALTE</name>
<dbReference type="Gene3D" id="1.10.287.130">
    <property type="match status" value="1"/>
</dbReference>
<evidence type="ECO:0000256" key="2">
    <source>
        <dbReference type="ARBA" id="ARBA00004141"/>
    </source>
</evidence>
<dbReference type="CDD" id="cd00156">
    <property type="entry name" value="REC"/>
    <property type="match status" value="1"/>
</dbReference>
<dbReference type="RefSeq" id="WP_342880878.1">
    <property type="nucleotide sequence ID" value="NZ_JBBMQS010000002.1"/>
</dbReference>
<dbReference type="EC" id="2.7.13.3" evidence="3"/>
<dbReference type="Pfam" id="PF00512">
    <property type="entry name" value="HisKA"/>
    <property type="match status" value="1"/>
</dbReference>
<dbReference type="InterPro" id="IPR001789">
    <property type="entry name" value="Sig_transdc_resp-reg_receiver"/>
</dbReference>
<comment type="catalytic activity">
    <reaction evidence="1">
        <text>ATP + protein L-histidine = ADP + protein N-phospho-L-histidine.</text>
        <dbReference type="EC" id="2.7.13.3"/>
    </reaction>
</comment>
<proteinExistence type="predicted"/>
<dbReference type="Pfam" id="PF13675">
    <property type="entry name" value="PilJ"/>
    <property type="match status" value="1"/>
</dbReference>
<comment type="subcellular location">
    <subcellularLocation>
        <location evidence="2">Membrane</location>
        <topology evidence="2">Multi-pass membrane protein</topology>
    </subcellularLocation>
</comment>
<accession>A0ABU9SRA7</accession>
<dbReference type="EMBL" id="JBBMQS010000002">
    <property type="protein sequence ID" value="MEM5496420.1"/>
    <property type="molecule type" value="Genomic_DNA"/>
</dbReference>
<dbReference type="PRINTS" id="PR00344">
    <property type="entry name" value="BCTRLSENSOR"/>
</dbReference>
<dbReference type="InterPro" id="IPR003594">
    <property type="entry name" value="HATPase_dom"/>
</dbReference>
<dbReference type="InterPro" id="IPR004358">
    <property type="entry name" value="Sig_transdc_His_kin-like_C"/>
</dbReference>
<dbReference type="PROSITE" id="PS50109">
    <property type="entry name" value="HIS_KIN"/>
    <property type="match status" value="1"/>
</dbReference>
<dbReference type="SUPFAM" id="SSF52172">
    <property type="entry name" value="CheY-like"/>
    <property type="match status" value="2"/>
</dbReference>
<protein>
    <recommendedName>
        <fullName evidence="3">histidine kinase</fullName>
        <ecNumber evidence="3">2.7.13.3</ecNumber>
    </recommendedName>
</protein>
<dbReference type="Gene3D" id="3.30.565.10">
    <property type="entry name" value="Histidine kinase-like ATPase, C-terminal domain"/>
    <property type="match status" value="1"/>
</dbReference>
<dbReference type="Pfam" id="PF00072">
    <property type="entry name" value="Response_reg"/>
    <property type="match status" value="2"/>
</dbReference>
<dbReference type="SMART" id="SM00448">
    <property type="entry name" value="REC"/>
    <property type="match status" value="2"/>
</dbReference>
<dbReference type="Pfam" id="PF02518">
    <property type="entry name" value="HATPase_c"/>
    <property type="match status" value="1"/>
</dbReference>
<keyword evidence="8 10" id="KW-0472">Membrane</keyword>
<evidence type="ECO:0000256" key="4">
    <source>
        <dbReference type="ARBA" id="ARBA00022553"/>
    </source>
</evidence>
<keyword evidence="5 10" id="KW-0812">Transmembrane</keyword>
<evidence type="ECO:0000259" key="11">
    <source>
        <dbReference type="PROSITE" id="PS50109"/>
    </source>
</evidence>
<dbReference type="InterPro" id="IPR005467">
    <property type="entry name" value="His_kinase_dom"/>
</dbReference>
<evidence type="ECO:0000256" key="10">
    <source>
        <dbReference type="SAM" id="Phobius"/>
    </source>
</evidence>
<evidence type="ECO:0000256" key="7">
    <source>
        <dbReference type="ARBA" id="ARBA00023012"/>
    </source>
</evidence>
<dbReference type="PROSITE" id="PS50110">
    <property type="entry name" value="RESPONSE_REGULATORY"/>
    <property type="match status" value="2"/>
</dbReference>
<gene>
    <name evidence="13" type="ORF">WNY77_03310</name>
</gene>
<evidence type="ECO:0000256" key="5">
    <source>
        <dbReference type="ARBA" id="ARBA00022692"/>
    </source>
</evidence>
<dbReference type="InterPro" id="IPR036890">
    <property type="entry name" value="HATPase_C_sf"/>
</dbReference>
<dbReference type="PANTHER" id="PTHR45339">
    <property type="entry name" value="HYBRID SIGNAL TRANSDUCTION HISTIDINE KINASE J"/>
    <property type="match status" value="1"/>
</dbReference>
<dbReference type="Gene3D" id="3.40.50.2300">
    <property type="match status" value="2"/>
</dbReference>
<reference evidence="13 14" key="1">
    <citation type="submission" date="2024-03" db="EMBL/GenBank/DDBJ databases">
        <title>Community enrichment and isolation of bacterial strains for fucoidan degradation.</title>
        <authorList>
            <person name="Sichert A."/>
        </authorList>
    </citation>
    <scope>NUCLEOTIDE SEQUENCE [LARGE SCALE GENOMIC DNA]</scope>
    <source>
        <strain evidence="13 14">AS12</strain>
    </source>
</reference>
<dbReference type="SUPFAM" id="SSF55874">
    <property type="entry name" value="ATPase domain of HSP90 chaperone/DNA topoisomerase II/histidine kinase"/>
    <property type="match status" value="1"/>
</dbReference>
<keyword evidence="6 10" id="KW-1133">Transmembrane helix</keyword>
<feature type="modified residue" description="4-aspartylphosphate" evidence="9">
    <location>
        <position position="519"/>
    </location>
</feature>
<dbReference type="SMART" id="SM00387">
    <property type="entry name" value="HATPase_c"/>
    <property type="match status" value="1"/>
</dbReference>
<feature type="domain" description="Response regulatory" evidence="12">
    <location>
        <begin position="471"/>
        <end position="586"/>
    </location>
</feature>
<dbReference type="SUPFAM" id="SSF47384">
    <property type="entry name" value="Homodimeric domain of signal transducing histidine kinase"/>
    <property type="match status" value="1"/>
</dbReference>
<dbReference type="CDD" id="cd00082">
    <property type="entry name" value="HisKA"/>
    <property type="match status" value="1"/>
</dbReference>
<dbReference type="InterPro" id="IPR029095">
    <property type="entry name" value="NarX-like_N"/>
</dbReference>
<evidence type="ECO:0000313" key="13">
    <source>
        <dbReference type="EMBL" id="MEM5496420.1"/>
    </source>
</evidence>
<feature type="transmembrane region" description="Helical" evidence="10">
    <location>
        <begin position="13"/>
        <end position="35"/>
    </location>
</feature>
<dbReference type="InterPro" id="IPR003661">
    <property type="entry name" value="HisK_dim/P_dom"/>
</dbReference>
<evidence type="ECO:0000256" key="9">
    <source>
        <dbReference type="PROSITE-ProRule" id="PRU00169"/>
    </source>
</evidence>
<dbReference type="CDD" id="cd16922">
    <property type="entry name" value="HATPase_EvgS-ArcB-TorS-like"/>
    <property type="match status" value="1"/>
</dbReference>
<evidence type="ECO:0000256" key="8">
    <source>
        <dbReference type="ARBA" id="ARBA00023136"/>
    </source>
</evidence>
<keyword evidence="4 9" id="KW-0597">Phosphoprotein</keyword>
<evidence type="ECO:0000256" key="1">
    <source>
        <dbReference type="ARBA" id="ARBA00000085"/>
    </source>
</evidence>
<comment type="caution">
    <text evidence="13">The sequence shown here is derived from an EMBL/GenBank/DDBJ whole genome shotgun (WGS) entry which is preliminary data.</text>
</comment>
<dbReference type="PANTHER" id="PTHR45339:SF1">
    <property type="entry name" value="HYBRID SIGNAL TRANSDUCTION HISTIDINE KINASE J"/>
    <property type="match status" value="1"/>
</dbReference>
<feature type="domain" description="Histidine kinase" evidence="11">
    <location>
        <begin position="238"/>
        <end position="456"/>
    </location>
</feature>
<dbReference type="InterPro" id="IPR011006">
    <property type="entry name" value="CheY-like_superfamily"/>
</dbReference>
<keyword evidence="14" id="KW-1185">Reference proteome</keyword>
<feature type="domain" description="Response regulatory" evidence="12">
    <location>
        <begin position="604"/>
        <end position="719"/>
    </location>
</feature>
<sequence length="720" mass="80094">MAVKAGLSIRARYILALTLVAATVSASALTLRYIFSAQAMDAKVINLAGQQRMLSQRIALSIFRLSACPNSEQAHTKARNTLNSALALFNHNRVYLTSLPNIPSSVSNLYFGEQAIDSASQRYVRDANKLLSLDVTCMTPPNSFNAQNSDALLKGLDNVVQAFELAATNRVKRVENIEMFLWGFTLLLLLCEAMFIFRPMELQVTSALASLKDALAASKKAQAEAIDASKAKSEFLASMSHELRTPMNGLFGMMELAIDNPHKSGEYLKKAKSAGKQLLVLINDVLDLSKIEAGKLRIERTSLDLLQLMDDVTSVQSANCRLKNLIFDYQKQTSLPAYILGDPTRIAQILHNLLSNAIKFTQHGTVTLSVGVFIKNKRHWLTIEVRDTGIGIAPEKTRTIFNKFEQADQSITRIHGGTGLGLSIAKQLTDLMGGELTMQSEVGKGSCFTFSVPVEIDDKQVENIYSKQTLRCAIVDDLQTSREYIQHIVTSLGYLSTTFDNAEDFLTSDISQFDVLLLDLSMPEITGVDVVEALTKRQLSKLPHIVIVSAVIEHLDCSTSVRDLIWRTHAKPIVRQELESDLKKLQNFYSRQHTSIKEEQPEHKILIVEDNEINAEVVKVMLEGAGYQIVIATDGEKALQACIFEQYDLILMDMHMPVMDGITATKKLRMEMHFTPPIIALSANAFVEDRERCIEAGMNDFISKPVEKQALLATIKRHIK</sequence>
<feature type="modified residue" description="4-aspartylphosphate" evidence="9">
    <location>
        <position position="653"/>
    </location>
</feature>
<dbReference type="Proteomes" id="UP001461163">
    <property type="component" value="Unassembled WGS sequence"/>
</dbReference>
<organism evidence="13 14">
    <name type="scientific">Paraglaciecola mesophila</name>
    <dbReference type="NCBI Taxonomy" id="197222"/>
    <lineage>
        <taxon>Bacteria</taxon>
        <taxon>Pseudomonadati</taxon>
        <taxon>Pseudomonadota</taxon>
        <taxon>Gammaproteobacteria</taxon>
        <taxon>Alteromonadales</taxon>
        <taxon>Alteromonadaceae</taxon>
        <taxon>Paraglaciecola</taxon>
    </lineage>
</organism>
<evidence type="ECO:0000256" key="6">
    <source>
        <dbReference type="ARBA" id="ARBA00022989"/>
    </source>
</evidence>